<dbReference type="InterPro" id="IPR001584">
    <property type="entry name" value="Integrase_cat-core"/>
</dbReference>
<dbReference type="PANTHER" id="PTHR46889">
    <property type="entry name" value="TRANSPOSASE INSF FOR INSERTION SEQUENCE IS3B-RELATED"/>
    <property type="match status" value="1"/>
</dbReference>
<reference evidence="3 4" key="1">
    <citation type="submission" date="2024-09" db="EMBL/GenBank/DDBJ databases">
        <authorList>
            <person name="Sun Q."/>
            <person name="Mori K."/>
        </authorList>
    </citation>
    <scope>NUCLEOTIDE SEQUENCE [LARGE SCALE GENOMIC DNA]</scope>
    <source>
        <strain evidence="3 4">JCM 12520</strain>
    </source>
</reference>
<dbReference type="InterPro" id="IPR036397">
    <property type="entry name" value="RNaseH_sf"/>
</dbReference>
<dbReference type="Gene3D" id="1.10.10.60">
    <property type="entry name" value="Homeodomain-like"/>
    <property type="match status" value="1"/>
</dbReference>
<dbReference type="Proteomes" id="UP001589619">
    <property type="component" value="Unassembled WGS sequence"/>
</dbReference>
<gene>
    <name evidence="3" type="ORF">ACFFNY_25440</name>
</gene>
<proteinExistence type="predicted"/>
<dbReference type="Pfam" id="PF13333">
    <property type="entry name" value="rve_2"/>
    <property type="match status" value="1"/>
</dbReference>
<evidence type="ECO:0000313" key="4">
    <source>
        <dbReference type="Proteomes" id="UP001589619"/>
    </source>
</evidence>
<dbReference type="Pfam" id="PF01527">
    <property type="entry name" value="HTH_Tnp_1"/>
    <property type="match status" value="1"/>
</dbReference>
<dbReference type="InterPro" id="IPR025948">
    <property type="entry name" value="HTH-like_dom"/>
</dbReference>
<keyword evidence="4" id="KW-1185">Reference proteome</keyword>
<dbReference type="SUPFAM" id="SSF53098">
    <property type="entry name" value="Ribonuclease H-like"/>
    <property type="match status" value="1"/>
</dbReference>
<evidence type="ECO:0000313" key="3">
    <source>
        <dbReference type="EMBL" id="MFB9754931.1"/>
    </source>
</evidence>
<dbReference type="SUPFAM" id="SSF46689">
    <property type="entry name" value="Homeodomain-like"/>
    <property type="match status" value="1"/>
</dbReference>
<evidence type="ECO:0000259" key="2">
    <source>
        <dbReference type="PROSITE" id="PS50994"/>
    </source>
</evidence>
<feature type="domain" description="Integrase catalytic" evidence="2">
    <location>
        <begin position="218"/>
        <end position="381"/>
    </location>
</feature>
<accession>A0ABV5W3D8</accession>
<dbReference type="InterPro" id="IPR050900">
    <property type="entry name" value="Transposase_IS3/IS150/IS904"/>
</dbReference>
<comment type="caution">
    <text evidence="3">The sequence shown here is derived from an EMBL/GenBank/DDBJ whole genome shotgun (WGS) entry which is preliminary data.</text>
</comment>
<dbReference type="RefSeq" id="WP_344909980.1">
    <property type="nucleotide sequence ID" value="NZ_BAAAYO010000008.1"/>
</dbReference>
<dbReference type="Gene3D" id="3.30.420.10">
    <property type="entry name" value="Ribonuclease H-like superfamily/Ribonuclease H"/>
    <property type="match status" value="1"/>
</dbReference>
<dbReference type="InterPro" id="IPR009057">
    <property type="entry name" value="Homeodomain-like_sf"/>
</dbReference>
<comment type="function">
    <text evidence="1">Involved in the transposition of the insertion sequence.</text>
</comment>
<dbReference type="InterPro" id="IPR048020">
    <property type="entry name" value="Transpos_IS3"/>
</dbReference>
<dbReference type="InterPro" id="IPR002514">
    <property type="entry name" value="Transposase_8"/>
</dbReference>
<organism evidence="3 4">
    <name type="scientific">Paenibacillus hodogayensis</name>
    <dbReference type="NCBI Taxonomy" id="279208"/>
    <lineage>
        <taxon>Bacteria</taxon>
        <taxon>Bacillati</taxon>
        <taxon>Bacillota</taxon>
        <taxon>Bacilli</taxon>
        <taxon>Bacillales</taxon>
        <taxon>Paenibacillaceae</taxon>
        <taxon>Paenibacillus</taxon>
    </lineage>
</organism>
<name>A0ABV5W3D8_9BACL</name>
<sequence>MKKKGYDKEFKQQVVQMIQEEGKTVPQVAKELDLHDNTVYRWMAEFKQDGAQAFPGSGQLKPDDKALRDLQKRIRDLEEENDIPKKSDALLRQRPALIYPWIHQYRFQCCVAKLCAILNVSRSGYYQWTKRKESKRERRRKKLERRIRRIFLDSRRLYGSPKITRVLHKQGTKVSEKTVARIMKGLGLKSRTVKKYKATTNSKHSLSVAENVLNRQFRPEAPNKAWVTDITYVATDEGWLYLASVMDLYSRKIVGFQMAERMTKELVIQALDRAYNQQRPGVQLLHHSDRGSQYASHDYQARLQKYNMKGSMSRKGNCYDNACIESFHSVIKKELIYLEKFKTREQARKRIFEYITCFYNAKRIHSTIGYLTPNECERMYRKAA</sequence>
<dbReference type="Pfam" id="PF00665">
    <property type="entry name" value="rve"/>
    <property type="match status" value="1"/>
</dbReference>
<dbReference type="NCBIfam" id="NF033516">
    <property type="entry name" value="transpos_IS3"/>
    <property type="match status" value="1"/>
</dbReference>
<dbReference type="PANTHER" id="PTHR46889:SF4">
    <property type="entry name" value="TRANSPOSASE INSO FOR INSERTION SEQUENCE ELEMENT IS911B-RELATED"/>
    <property type="match status" value="1"/>
</dbReference>
<dbReference type="EMBL" id="JBHMAG010000016">
    <property type="protein sequence ID" value="MFB9754931.1"/>
    <property type="molecule type" value="Genomic_DNA"/>
</dbReference>
<dbReference type="PROSITE" id="PS50994">
    <property type="entry name" value="INTEGRASE"/>
    <property type="match status" value="1"/>
</dbReference>
<protein>
    <submittedName>
        <fullName evidence="3">IS3 family transposase</fullName>
    </submittedName>
</protein>
<dbReference type="Pfam" id="PF13276">
    <property type="entry name" value="HTH_21"/>
    <property type="match status" value="1"/>
</dbReference>
<evidence type="ECO:0000256" key="1">
    <source>
        <dbReference type="ARBA" id="ARBA00002286"/>
    </source>
</evidence>
<dbReference type="InterPro" id="IPR012337">
    <property type="entry name" value="RNaseH-like_sf"/>
</dbReference>